<dbReference type="EMBL" id="CM045762">
    <property type="protein sequence ID" value="KAI8010033.1"/>
    <property type="molecule type" value="Genomic_DNA"/>
</dbReference>
<gene>
    <name evidence="1" type="ORF">LOK49_LG06G02584</name>
</gene>
<evidence type="ECO:0000313" key="1">
    <source>
        <dbReference type="EMBL" id="KAI8010033.1"/>
    </source>
</evidence>
<reference evidence="1 2" key="1">
    <citation type="journal article" date="2022" name="Plant J.">
        <title>Chromosome-level genome of Camellia lanceoleosa provides a valuable resource for understanding genome evolution and self-incompatibility.</title>
        <authorList>
            <person name="Gong W."/>
            <person name="Xiao S."/>
            <person name="Wang L."/>
            <person name="Liao Z."/>
            <person name="Chang Y."/>
            <person name="Mo W."/>
            <person name="Hu G."/>
            <person name="Li W."/>
            <person name="Zhao G."/>
            <person name="Zhu H."/>
            <person name="Hu X."/>
            <person name="Ji K."/>
            <person name="Xiang X."/>
            <person name="Song Q."/>
            <person name="Yuan D."/>
            <person name="Jin S."/>
            <person name="Zhang L."/>
        </authorList>
    </citation>
    <scope>NUCLEOTIDE SEQUENCE [LARGE SCALE GENOMIC DNA]</scope>
    <source>
        <strain evidence="1">SQ_2022a</strain>
    </source>
</reference>
<sequence>MQAQQSKFLASINSITNDGLDGSEGGEEACPSDIRSDTGEPTQDVCSLCHDPNSKGPLSFLILLQEEVSKEVIDMAGMIVKCITIRVWRLESDLGGLLWLLRLLADLGGTPLLLFQLASALSSRLHSVDGGYIRFELVVERFQELFAQTKYKEAAELAAESPQGILRTSDTIAKFQSVPVQAGQTPHLLQYFGTLLTRGKLNAFESLELSRLVVNKNKKNLLENWLAEDKLECSEELGDLVKVRFTVLEDCNPLVDEKFKKVIKENYYARNKFDCQLTSEQLLWYFSSLAELYVEVSVRGMMYYRKALELQAFLYMAKDEDLMEGYKAVELNMEDQIKGERSLWAQCQAVADMKFTYVVSCQQYGIDKRSGNPRAQDILRLMTTYSSLCVAYIDEVEEPSKDASKKINHKVYYSELVKVALPKSTNSSEAVQNLDQVKTKALF</sequence>
<evidence type="ECO:0000313" key="2">
    <source>
        <dbReference type="Proteomes" id="UP001060215"/>
    </source>
</evidence>
<dbReference type="Proteomes" id="UP001060215">
    <property type="component" value="Chromosome 5"/>
</dbReference>
<name>A0ACC0HAZ2_9ERIC</name>
<keyword evidence="2" id="KW-1185">Reference proteome</keyword>
<accession>A0ACC0HAZ2</accession>
<organism evidence="1 2">
    <name type="scientific">Camellia lanceoleosa</name>
    <dbReference type="NCBI Taxonomy" id="1840588"/>
    <lineage>
        <taxon>Eukaryota</taxon>
        <taxon>Viridiplantae</taxon>
        <taxon>Streptophyta</taxon>
        <taxon>Embryophyta</taxon>
        <taxon>Tracheophyta</taxon>
        <taxon>Spermatophyta</taxon>
        <taxon>Magnoliopsida</taxon>
        <taxon>eudicotyledons</taxon>
        <taxon>Gunneridae</taxon>
        <taxon>Pentapetalae</taxon>
        <taxon>asterids</taxon>
        <taxon>Ericales</taxon>
        <taxon>Theaceae</taxon>
        <taxon>Camellia</taxon>
    </lineage>
</organism>
<comment type="caution">
    <text evidence="1">The sequence shown here is derived from an EMBL/GenBank/DDBJ whole genome shotgun (WGS) entry which is preliminary data.</text>
</comment>
<proteinExistence type="predicted"/>
<protein>
    <submittedName>
        <fullName evidence="1">Callose synthase 3</fullName>
    </submittedName>
</protein>